<dbReference type="InterPro" id="IPR006905">
    <property type="entry name" value="Flavin_halogenase"/>
</dbReference>
<dbReference type="AlphaFoldDB" id="A0AAD7DQF1"/>
<dbReference type="InterPro" id="IPR036188">
    <property type="entry name" value="FAD/NAD-bd_sf"/>
</dbReference>
<dbReference type="Pfam" id="PF04820">
    <property type="entry name" value="Trp_halogenase"/>
    <property type="match status" value="1"/>
</dbReference>
<keyword evidence="6" id="KW-1185">Reference proteome</keyword>
<evidence type="ECO:0008006" key="7">
    <source>
        <dbReference type="Google" id="ProtNLM"/>
    </source>
</evidence>
<keyword evidence="2" id="KW-0560">Oxidoreductase</keyword>
<evidence type="ECO:0000256" key="1">
    <source>
        <dbReference type="ARBA" id="ARBA00005706"/>
    </source>
</evidence>
<evidence type="ECO:0000256" key="2">
    <source>
        <dbReference type="ARBA" id="ARBA00023002"/>
    </source>
</evidence>
<evidence type="ECO:0000256" key="4">
    <source>
        <dbReference type="ARBA" id="ARBA00049364"/>
    </source>
</evidence>
<dbReference type="EMBL" id="JARKIE010000037">
    <property type="protein sequence ID" value="KAJ7695779.1"/>
    <property type="molecule type" value="Genomic_DNA"/>
</dbReference>
<accession>A0AAD7DQF1</accession>
<dbReference type="InterPro" id="IPR050816">
    <property type="entry name" value="Flavin-dep_Halogenase_NPB"/>
</dbReference>
<proteinExistence type="inferred from homology"/>
<dbReference type="Proteomes" id="UP001221757">
    <property type="component" value="Unassembled WGS sequence"/>
</dbReference>
<dbReference type="SUPFAM" id="SSF51905">
    <property type="entry name" value="FAD/NAD(P)-binding domain"/>
    <property type="match status" value="1"/>
</dbReference>
<evidence type="ECO:0000313" key="5">
    <source>
        <dbReference type="EMBL" id="KAJ7695779.1"/>
    </source>
</evidence>
<dbReference type="GO" id="GO:0044550">
    <property type="term" value="P:secondary metabolite biosynthetic process"/>
    <property type="evidence" value="ECO:0007669"/>
    <property type="project" value="UniProtKB-ARBA"/>
</dbReference>
<gene>
    <name evidence="5" type="ORF">B0H17DRAFT_1055540</name>
</gene>
<evidence type="ECO:0000313" key="6">
    <source>
        <dbReference type="Proteomes" id="UP001221757"/>
    </source>
</evidence>
<comment type="caution">
    <text evidence="5">The sequence shown here is derived from an EMBL/GenBank/DDBJ whole genome shotgun (WGS) entry which is preliminary data.</text>
</comment>
<protein>
    <recommendedName>
        <fullName evidence="7">FAD/NAD(P)-binding domain-containing protein</fullName>
    </recommendedName>
</protein>
<dbReference type="Gene3D" id="3.50.50.60">
    <property type="entry name" value="FAD/NAD(P)-binding domain"/>
    <property type="match status" value="1"/>
</dbReference>
<keyword evidence="3" id="KW-0503">Monooxygenase</keyword>
<evidence type="ECO:0000256" key="3">
    <source>
        <dbReference type="ARBA" id="ARBA00023033"/>
    </source>
</evidence>
<dbReference type="PANTHER" id="PTHR43747:SF5">
    <property type="entry name" value="FAD-BINDING DOMAIN-CONTAINING PROTEIN"/>
    <property type="match status" value="1"/>
</dbReference>
<reference evidence="5" key="1">
    <citation type="submission" date="2023-03" db="EMBL/GenBank/DDBJ databases">
        <title>Massive genome expansion in bonnet fungi (Mycena s.s.) driven by repeated elements and novel gene families across ecological guilds.</title>
        <authorList>
            <consortium name="Lawrence Berkeley National Laboratory"/>
            <person name="Harder C.B."/>
            <person name="Miyauchi S."/>
            <person name="Viragh M."/>
            <person name="Kuo A."/>
            <person name="Thoen E."/>
            <person name="Andreopoulos B."/>
            <person name="Lu D."/>
            <person name="Skrede I."/>
            <person name="Drula E."/>
            <person name="Henrissat B."/>
            <person name="Morin E."/>
            <person name="Kohler A."/>
            <person name="Barry K."/>
            <person name="LaButti K."/>
            <person name="Morin E."/>
            <person name="Salamov A."/>
            <person name="Lipzen A."/>
            <person name="Mereny Z."/>
            <person name="Hegedus B."/>
            <person name="Baldrian P."/>
            <person name="Stursova M."/>
            <person name="Weitz H."/>
            <person name="Taylor A."/>
            <person name="Grigoriev I.V."/>
            <person name="Nagy L.G."/>
            <person name="Martin F."/>
            <person name="Kauserud H."/>
        </authorList>
    </citation>
    <scope>NUCLEOTIDE SEQUENCE</scope>
    <source>
        <strain evidence="5">CBHHK067</strain>
    </source>
</reference>
<name>A0AAD7DQF1_MYCRO</name>
<comment type="similarity">
    <text evidence="1">Belongs to the flavin-dependent halogenase family.</text>
</comment>
<organism evidence="5 6">
    <name type="scientific">Mycena rosella</name>
    <name type="common">Pink bonnet</name>
    <name type="synonym">Agaricus rosellus</name>
    <dbReference type="NCBI Taxonomy" id="1033263"/>
    <lineage>
        <taxon>Eukaryota</taxon>
        <taxon>Fungi</taxon>
        <taxon>Dikarya</taxon>
        <taxon>Basidiomycota</taxon>
        <taxon>Agaricomycotina</taxon>
        <taxon>Agaricomycetes</taxon>
        <taxon>Agaricomycetidae</taxon>
        <taxon>Agaricales</taxon>
        <taxon>Marasmiineae</taxon>
        <taxon>Mycenaceae</taxon>
        <taxon>Mycena</taxon>
    </lineage>
</organism>
<dbReference type="GO" id="GO:0004497">
    <property type="term" value="F:monooxygenase activity"/>
    <property type="evidence" value="ECO:0007669"/>
    <property type="project" value="UniProtKB-KW"/>
</dbReference>
<dbReference type="PANTHER" id="PTHR43747">
    <property type="entry name" value="FAD-BINDING PROTEIN"/>
    <property type="match status" value="1"/>
</dbReference>
<dbReference type="GO" id="GO:0140907">
    <property type="term" value="F:flavin-dependent halogenase activity"/>
    <property type="evidence" value="ECO:0007669"/>
    <property type="project" value="UniProtKB-ARBA"/>
</dbReference>
<comment type="catalytic activity">
    <reaction evidence="4">
        <text>melleolide F + FADH2 + chloride + O2 = 6'-chloromelleolide F + FAD + 2 H2O + H(+)</text>
        <dbReference type="Rhea" id="RHEA:67160"/>
        <dbReference type="ChEBI" id="CHEBI:15377"/>
        <dbReference type="ChEBI" id="CHEBI:15378"/>
        <dbReference type="ChEBI" id="CHEBI:15379"/>
        <dbReference type="ChEBI" id="CHEBI:17996"/>
        <dbReference type="ChEBI" id="CHEBI:57692"/>
        <dbReference type="ChEBI" id="CHEBI:58307"/>
        <dbReference type="ChEBI" id="CHEBI:167712"/>
        <dbReference type="ChEBI" id="CHEBI:167713"/>
    </reaction>
    <physiologicalReaction direction="left-to-right" evidence="4">
        <dbReference type="Rhea" id="RHEA:67161"/>
    </physiologicalReaction>
</comment>
<sequence length="632" mass="70968">MSPRPAHTFTRRVLASGCSDAAVLNSNNINPASPASTDVTVVGGGIHSLIYSIHAKKASPSISISVFEKSSSPGYKIGESTLTTFNTWLKTIGLHAPLLLRLFGVKDGLAFYYLENHANTSAEEYTEFCANGPPGDFVPTLQVERKISELLLSLVAQRMGVNVYHSHAVDINQTTLAERNCNVVVKDIDAADERDVHAKLVIDATGRFRRFASKEARVKRFEGWNTNAFWAYFEADDESTIPFRNYESCNTNHLCMPEGWGWVIRLPCWEGSPVANLMDMITYLLELNDAGVPSDEYPSSEALAKMFDLKFRWVVSIGFALRTDVVYPADMTPYGTKEGEQKFNWIVSRYQKLSEFMKHHRLIENLYGPGTTWYIRKQLAFQSTKVSGPGFVAIGDATAFTNPLYSPGINANMATSVYAAELTPTLLDPRSRSAEILQPYEAFCASRAEALHRMNRFNYLCMRSKHLGAIGPTWQYLCGTGMKPWQKLRQYTFENVSEVVCAWDWGAREEPYIAFADKVIALLEGPADRPVSDADIQEVLALSRSERKKIMGKGDGQYFNRWSGLLRFYDDDLEYHADKTWKDYGSYVPPAESHALAPPSKPERQGVLRAFKETVLGDSQLVFAISRVQFTW</sequence>